<evidence type="ECO:0000313" key="3">
    <source>
        <dbReference type="EMBL" id="GCE99290.1"/>
    </source>
</evidence>
<feature type="transmembrane region" description="Helical" evidence="1">
    <location>
        <begin position="370"/>
        <end position="387"/>
    </location>
</feature>
<gene>
    <name evidence="3" type="ORF">ZYGM_002389</name>
</gene>
<keyword evidence="1" id="KW-0812">Transmembrane</keyword>
<dbReference type="InterPro" id="IPR056196">
    <property type="entry name" value="Mmc1_C"/>
</dbReference>
<dbReference type="Proteomes" id="UP000301737">
    <property type="component" value="Unassembled WGS sequence"/>
</dbReference>
<dbReference type="AlphaFoldDB" id="A0A4C2E538"/>
<dbReference type="Pfam" id="PF23867">
    <property type="entry name" value="Mmc1_N"/>
    <property type="match status" value="1"/>
</dbReference>
<evidence type="ECO:0000313" key="4">
    <source>
        <dbReference type="Proteomes" id="UP000301737"/>
    </source>
</evidence>
<protein>
    <recommendedName>
        <fullName evidence="2">Mmc1 C-terminal domain-containing protein</fullName>
    </recommendedName>
</protein>
<organism evidence="3 4">
    <name type="scientific">Zygosaccharomyces mellis</name>
    <dbReference type="NCBI Taxonomy" id="42258"/>
    <lineage>
        <taxon>Eukaryota</taxon>
        <taxon>Fungi</taxon>
        <taxon>Dikarya</taxon>
        <taxon>Ascomycota</taxon>
        <taxon>Saccharomycotina</taxon>
        <taxon>Saccharomycetes</taxon>
        <taxon>Saccharomycetales</taxon>
        <taxon>Saccharomycetaceae</taxon>
        <taxon>Zygosaccharomyces</taxon>
    </lineage>
</organism>
<sequence length="472" mass="54362">MWPQLVFKRFGSQWVRLSQCYEDLPPKLSLVLQSYNSKKIRCGLLLPSDNKVSPSGSAFLSALLADVYSPNQTWFNVWKQRYLQPNSPPTVLVKYGDVFNKQSEKLEGIVMTTFTVPSIFLQKHNVEFLEVQSKDLQNNDGCHFYINLQQHGMDTNAPYNWPTVNFVMNPNLQGVPLPLGNQIDPQWALDAICNFIKDKNTVDQYLDVIQRSNFNSIKSQLEGKLQDVEGVFRDLQTSVLENIVHKENLHDQHKKLVNDKGEISRKVQRWGKSAHDELQWVILPKLQMFVKNQLSIWKVYGYSESRLQLKVLNMVTEPLSNLQMVNSLERLKGELRVNNASSRKFIDTQKINHRATALHNDINKSIYENFLLLQLPLIILAIFGVISGEFSSFSMGALASFGIVLGFSRVLAMWKSLLDNYVKKIRETLRSNIESEKISLINEYQADFTTREKDLKTKFKIIHSLFTSVNEK</sequence>
<dbReference type="PANTHER" id="PTHR38644">
    <property type="entry name" value="EXPRESSED PROTEIN"/>
    <property type="match status" value="1"/>
</dbReference>
<proteinExistence type="predicted"/>
<feature type="transmembrane region" description="Helical" evidence="1">
    <location>
        <begin position="393"/>
        <end position="414"/>
    </location>
</feature>
<dbReference type="Pfam" id="PF23868">
    <property type="entry name" value="Mmc1_C"/>
    <property type="match status" value="1"/>
</dbReference>
<evidence type="ECO:0000256" key="1">
    <source>
        <dbReference type="SAM" id="Phobius"/>
    </source>
</evidence>
<evidence type="ECO:0000259" key="2">
    <source>
        <dbReference type="Pfam" id="PF23868"/>
    </source>
</evidence>
<name>A0A4C2E538_9SACH</name>
<reference evidence="3 4" key="1">
    <citation type="submission" date="2019-01" db="EMBL/GenBank/DDBJ databases">
        <title>Draft Genome Sequencing of Zygosaccharomyces mellis Ca-7.</title>
        <authorList>
            <person name="Shiwa Y."/>
            <person name="Kanesaki Y."/>
            <person name="Ishige T."/>
            <person name="Mura K."/>
            <person name="Hori T."/>
            <person name="Tamura T."/>
        </authorList>
    </citation>
    <scope>NUCLEOTIDE SEQUENCE [LARGE SCALE GENOMIC DNA]</scope>
    <source>
        <strain evidence="3 4">Ca-7</strain>
    </source>
</reference>
<keyword evidence="4" id="KW-1185">Reference proteome</keyword>
<dbReference type="PANTHER" id="PTHR38644:SF1">
    <property type="entry name" value="EXPRESSED PROTEIN"/>
    <property type="match status" value="1"/>
</dbReference>
<keyword evidence="1" id="KW-1133">Transmembrane helix</keyword>
<accession>A0A4C2E538</accession>
<keyword evidence="1" id="KW-0472">Membrane</keyword>
<dbReference type="OrthoDB" id="5319015at2759"/>
<comment type="caution">
    <text evidence="3">The sequence shown here is derived from an EMBL/GenBank/DDBJ whole genome shotgun (WGS) entry which is preliminary data.</text>
</comment>
<dbReference type="EMBL" id="BIMX01000009">
    <property type="protein sequence ID" value="GCE99290.1"/>
    <property type="molecule type" value="Genomic_DNA"/>
</dbReference>
<feature type="domain" description="Mmc1 C-terminal" evidence="2">
    <location>
        <begin position="264"/>
        <end position="430"/>
    </location>
</feature>